<feature type="compositionally biased region" description="Low complexity" evidence="1">
    <location>
        <begin position="47"/>
        <end position="60"/>
    </location>
</feature>
<dbReference type="Proteomes" id="UP000515146">
    <property type="component" value="Unplaced"/>
</dbReference>
<proteinExistence type="predicted"/>
<evidence type="ECO:0000313" key="2">
    <source>
        <dbReference type="Proteomes" id="UP000515146"/>
    </source>
</evidence>
<evidence type="ECO:0000313" key="3">
    <source>
        <dbReference type="RefSeq" id="XP_027195660.1"/>
    </source>
</evidence>
<feature type="compositionally biased region" description="Pro residues" evidence="1">
    <location>
        <begin position="13"/>
        <end position="24"/>
    </location>
</feature>
<sequence>MNPYSEQPVASIPIPPPPPPPPPISSVLKSNSVVRLSKPKLSPMPPIQTNSQSPTQSTSSVIPNNRPKSRVEFSANQFSQTFNRYNQQQRYHQIPIPNKKDYFFTQPYYPYYYRQYYLNNFGGIGVGGKYHLASGYKSTDFLS</sequence>
<dbReference type="RefSeq" id="XP_027195660.1">
    <property type="nucleotide sequence ID" value="XM_027339859.1"/>
</dbReference>
<keyword evidence="2" id="KW-1185">Reference proteome</keyword>
<dbReference type="AlphaFoldDB" id="A0A6P6XQH4"/>
<gene>
    <name evidence="3" type="primary">LOC113790224</name>
</gene>
<dbReference type="InParanoid" id="A0A6P6XQH4"/>
<dbReference type="OrthoDB" id="10609611at2759"/>
<dbReference type="KEGG" id="dpte:113790224"/>
<accession>A0A6P6XQH4</accession>
<evidence type="ECO:0000256" key="1">
    <source>
        <dbReference type="SAM" id="MobiDB-lite"/>
    </source>
</evidence>
<organism evidence="2 3">
    <name type="scientific">Dermatophagoides pteronyssinus</name>
    <name type="common">European house dust mite</name>
    <dbReference type="NCBI Taxonomy" id="6956"/>
    <lineage>
        <taxon>Eukaryota</taxon>
        <taxon>Metazoa</taxon>
        <taxon>Ecdysozoa</taxon>
        <taxon>Arthropoda</taxon>
        <taxon>Chelicerata</taxon>
        <taxon>Arachnida</taxon>
        <taxon>Acari</taxon>
        <taxon>Acariformes</taxon>
        <taxon>Sarcoptiformes</taxon>
        <taxon>Astigmata</taxon>
        <taxon>Psoroptidia</taxon>
        <taxon>Analgoidea</taxon>
        <taxon>Pyroglyphidae</taxon>
        <taxon>Dermatophagoidinae</taxon>
        <taxon>Dermatophagoides</taxon>
    </lineage>
</organism>
<reference evidence="3" key="1">
    <citation type="submission" date="2025-08" db="UniProtKB">
        <authorList>
            <consortium name="RefSeq"/>
        </authorList>
    </citation>
    <scope>IDENTIFICATION</scope>
    <source>
        <strain evidence="3">Airmid</strain>
    </source>
</reference>
<name>A0A6P6XQH4_DERPT</name>
<protein>
    <submittedName>
        <fullName evidence="3">Uncharacterized protein LOC113790224</fullName>
    </submittedName>
</protein>
<feature type="region of interest" description="Disordered" evidence="1">
    <location>
        <begin position="1"/>
        <end position="70"/>
    </location>
</feature>